<organism evidence="3 5">
    <name type="scientific">Caballeronia sordidicola</name>
    <name type="common">Burkholderia sordidicola</name>
    <dbReference type="NCBI Taxonomy" id="196367"/>
    <lineage>
        <taxon>Bacteria</taxon>
        <taxon>Pseudomonadati</taxon>
        <taxon>Pseudomonadota</taxon>
        <taxon>Betaproteobacteria</taxon>
        <taxon>Burkholderiales</taxon>
        <taxon>Burkholderiaceae</taxon>
        <taxon>Caballeronia</taxon>
    </lineage>
</organism>
<evidence type="ECO:0000313" key="4">
    <source>
        <dbReference type="Proteomes" id="UP000194546"/>
    </source>
</evidence>
<reference evidence="3" key="2">
    <citation type="submission" date="2017-01" db="EMBL/GenBank/DDBJ databases">
        <authorList>
            <person name="Mah S.A."/>
            <person name="Swanson W.J."/>
            <person name="Moy G.W."/>
            <person name="Vacquier V.D."/>
        </authorList>
    </citation>
    <scope>NUCLEOTIDE SEQUENCE</scope>
    <source>
        <strain evidence="3">PAMC 26633</strain>
    </source>
</reference>
<dbReference type="Gene3D" id="1.10.260.40">
    <property type="entry name" value="lambda repressor-like DNA-binding domains"/>
    <property type="match status" value="1"/>
</dbReference>
<dbReference type="Proteomes" id="UP000194546">
    <property type="component" value="Unassembled WGS sequence"/>
</dbReference>
<dbReference type="EMBL" id="MTHB01000072">
    <property type="protein sequence ID" value="OXC78257.1"/>
    <property type="molecule type" value="Genomic_DNA"/>
</dbReference>
<dbReference type="InterPro" id="IPR001387">
    <property type="entry name" value="Cro/C1-type_HTH"/>
</dbReference>
<reference evidence="5" key="1">
    <citation type="submission" date="2017-01" db="EMBL/GenBank/DDBJ databases">
        <title>Genome Analysis of Deinococcus marmoris KOPRI26562.</title>
        <authorList>
            <person name="Kim J.H."/>
            <person name="Oh H.-M."/>
        </authorList>
    </citation>
    <scope>NUCLEOTIDE SEQUENCE [LARGE SCALE GENOMIC DNA]</scope>
    <source>
        <strain evidence="5">PAMC 26633</strain>
    </source>
</reference>
<dbReference type="RefSeq" id="WP_256927492.1">
    <property type="nucleotide sequence ID" value="NZ_MTHB01000072.1"/>
</dbReference>
<dbReference type="InterPro" id="IPR039060">
    <property type="entry name" value="Antitox_HigA"/>
</dbReference>
<dbReference type="PROSITE" id="PS50943">
    <property type="entry name" value="HTH_CROC1"/>
    <property type="match status" value="1"/>
</dbReference>
<comment type="caution">
    <text evidence="3">The sequence shown here is derived from an EMBL/GenBank/DDBJ whole genome shotgun (WGS) entry which is preliminary data.</text>
</comment>
<evidence type="ECO:0000259" key="1">
    <source>
        <dbReference type="PROSITE" id="PS50943"/>
    </source>
</evidence>
<name>A0A226X5K2_CABSO</name>
<proteinExistence type="predicted"/>
<dbReference type="SUPFAM" id="SSF47413">
    <property type="entry name" value="lambda repressor-like DNA-binding domains"/>
    <property type="match status" value="1"/>
</dbReference>
<dbReference type="PANTHER" id="PTHR40455:SF1">
    <property type="entry name" value="ANTITOXIN HIGA"/>
    <property type="match status" value="1"/>
</dbReference>
<dbReference type="GO" id="GO:0006355">
    <property type="term" value="P:regulation of DNA-templated transcription"/>
    <property type="evidence" value="ECO:0007669"/>
    <property type="project" value="InterPro"/>
</dbReference>
<dbReference type="PANTHER" id="PTHR40455">
    <property type="entry name" value="ANTITOXIN HIGA"/>
    <property type="match status" value="1"/>
</dbReference>
<dbReference type="GO" id="GO:0001046">
    <property type="term" value="F:core promoter sequence-specific DNA binding"/>
    <property type="evidence" value="ECO:0007669"/>
    <property type="project" value="TreeGrafter"/>
</dbReference>
<dbReference type="EMBL" id="NBTY01000005">
    <property type="protein sequence ID" value="OTP80602.1"/>
    <property type="molecule type" value="Genomic_DNA"/>
</dbReference>
<dbReference type="InterPro" id="IPR010982">
    <property type="entry name" value="Lambda_DNA-bd_dom_sf"/>
</dbReference>
<feature type="domain" description="HTH cro/C1-type" evidence="1">
    <location>
        <begin position="109"/>
        <end position="141"/>
    </location>
</feature>
<accession>A0A226X5K2</accession>
<reference evidence="2 4" key="3">
    <citation type="submission" date="2017-03" db="EMBL/GenBank/DDBJ databases">
        <title>Genome analysis of strain PAMC 26510.</title>
        <authorList>
            <person name="Oh H.-M."/>
            <person name="Yang J.-A."/>
        </authorList>
    </citation>
    <scope>NUCLEOTIDE SEQUENCE [LARGE SCALE GENOMIC DNA]</scope>
    <source>
        <strain evidence="2 4">PAMC 26510</strain>
    </source>
</reference>
<evidence type="ECO:0000313" key="2">
    <source>
        <dbReference type="EMBL" id="OTP80602.1"/>
    </source>
</evidence>
<dbReference type="AlphaFoldDB" id="A0A226X5K2"/>
<evidence type="ECO:0000313" key="3">
    <source>
        <dbReference type="EMBL" id="OXC78257.1"/>
    </source>
</evidence>
<dbReference type="CDD" id="cd00093">
    <property type="entry name" value="HTH_XRE"/>
    <property type="match status" value="1"/>
</dbReference>
<sequence>MMTAVMEFVAAPKDILGAWSQLVSMVPLGAIKSERDYKRAIASVNALLDTMGDDENHPLADLLDILSDRVEAYEKEHYPIEASPPHRMLAFLMDQHSLKQVDLTDCAPQNRISEFLSGKRAITKEAAKAFAKRFNVTADLFL</sequence>
<evidence type="ECO:0000313" key="5">
    <source>
        <dbReference type="Proteomes" id="UP000214720"/>
    </source>
</evidence>
<gene>
    <name evidence="3" type="ORF">BSU04_12810</name>
    <name evidence="2" type="ORF">PAMC26510_01390</name>
</gene>
<dbReference type="Proteomes" id="UP000214720">
    <property type="component" value="Unassembled WGS sequence"/>
</dbReference>
<protein>
    <recommendedName>
        <fullName evidence="1">HTH cro/C1-type domain-containing protein</fullName>
    </recommendedName>
</protein>